<accession>A0A840W9Z0</accession>
<protein>
    <submittedName>
        <fullName evidence="2">VIT1/CCC1 family predicted Fe2+/Mn2+ transporter</fullName>
    </submittedName>
</protein>
<feature type="transmembrane region" description="Helical" evidence="1">
    <location>
        <begin position="38"/>
        <end position="57"/>
    </location>
</feature>
<dbReference type="Proteomes" id="UP000579647">
    <property type="component" value="Unassembled WGS sequence"/>
</dbReference>
<name>A0A840W9Z0_9ACTN</name>
<keyword evidence="1" id="KW-1133">Transmembrane helix</keyword>
<evidence type="ECO:0000313" key="3">
    <source>
        <dbReference type="Proteomes" id="UP000579647"/>
    </source>
</evidence>
<keyword evidence="3" id="KW-1185">Reference proteome</keyword>
<evidence type="ECO:0000313" key="2">
    <source>
        <dbReference type="EMBL" id="MBB5493829.1"/>
    </source>
</evidence>
<dbReference type="RefSeq" id="WP_184366942.1">
    <property type="nucleotide sequence ID" value="NZ_BAAAKM010000131.1"/>
</dbReference>
<comment type="caution">
    <text evidence="2">The sequence shown here is derived from an EMBL/GenBank/DDBJ whole genome shotgun (WGS) entry which is preliminary data.</text>
</comment>
<organism evidence="2 3">
    <name type="scientific">Nocardiopsis metallicus</name>
    <dbReference type="NCBI Taxonomy" id="179819"/>
    <lineage>
        <taxon>Bacteria</taxon>
        <taxon>Bacillati</taxon>
        <taxon>Actinomycetota</taxon>
        <taxon>Actinomycetes</taxon>
        <taxon>Streptosporangiales</taxon>
        <taxon>Nocardiopsidaceae</taxon>
        <taxon>Nocardiopsis</taxon>
    </lineage>
</organism>
<keyword evidence="1" id="KW-0812">Transmembrane</keyword>
<proteinExistence type="predicted"/>
<feature type="transmembrane region" description="Helical" evidence="1">
    <location>
        <begin position="12"/>
        <end position="32"/>
    </location>
</feature>
<evidence type="ECO:0000256" key="1">
    <source>
        <dbReference type="SAM" id="Phobius"/>
    </source>
</evidence>
<keyword evidence="1" id="KW-0472">Membrane</keyword>
<dbReference type="AlphaFoldDB" id="A0A840W9Z0"/>
<sequence length="71" mass="7725">MRTIRRAPWRQKVLWVILGIIFAAGALAVLVPYFGGTWVVYFFVLAPFVVSGAYVLAGHGARESGGSERDG</sequence>
<reference evidence="2 3" key="1">
    <citation type="submission" date="2020-08" db="EMBL/GenBank/DDBJ databases">
        <title>Sequencing the genomes of 1000 actinobacteria strains.</title>
        <authorList>
            <person name="Klenk H.-P."/>
        </authorList>
    </citation>
    <scope>NUCLEOTIDE SEQUENCE [LARGE SCALE GENOMIC DNA]</scope>
    <source>
        <strain evidence="2 3">DSM 44598</strain>
    </source>
</reference>
<dbReference type="EMBL" id="JACHDO010000001">
    <property type="protein sequence ID" value="MBB5493829.1"/>
    <property type="molecule type" value="Genomic_DNA"/>
</dbReference>
<gene>
    <name evidence="2" type="ORF">HNR07_004966</name>
</gene>